<dbReference type="RefSeq" id="XP_008185892.1">
    <property type="nucleotide sequence ID" value="XM_008187670.1"/>
</dbReference>
<sequence length="406" mass="45955">MEDVKIDYIRKHWPLKGAPDRNYVDKIVECNFRELLKYRVLSGDSILEKHLTSKSKSTYISPRVQNDLINCCKQIITLQILKEVKDSKFYSVVFDETTDISHVSQMSLILRYIINGVVQENFISFINCHAYTYSIQEDTDNNIYEPKLTGDILGNTVIKILKEFSLNPDYCVGVGTDGCSVMVSSIRGAVKTIQSIAKNAVHCPCANHALNLAISKSSTVQCIRNNVGLLKEIISFFNMSSKRNFVLKTVLNGKPHLKSLCETRWVERHDSIMIFKASIPQIIEALTNISEWSEQDSSSKAKILLTAMCTCEFIISIEILSNLLSVTAPISKILQGTDNDVLAAFDCIQDVISILENKRTQCEKVFQQLFEDSSLLMKDLDIEIKTPRLSKHQINRSNHQSKSTEE</sequence>
<reference evidence="2" key="2">
    <citation type="submission" date="2022-06" db="UniProtKB">
        <authorList>
            <consortium name="EnsemblMetazoa"/>
        </authorList>
    </citation>
    <scope>IDENTIFICATION</scope>
</reference>
<dbReference type="InterPro" id="IPR012337">
    <property type="entry name" value="RNaseH-like_sf"/>
</dbReference>
<dbReference type="PANTHER" id="PTHR46289">
    <property type="entry name" value="52 KDA REPRESSOR OF THE INHIBITOR OF THE PROTEIN KINASE-LIKE PROTEIN-RELATED"/>
    <property type="match status" value="1"/>
</dbReference>
<dbReference type="OrthoDB" id="6628121at2759"/>
<evidence type="ECO:0000313" key="3">
    <source>
        <dbReference type="Proteomes" id="UP000007819"/>
    </source>
</evidence>
<reference evidence="3" key="1">
    <citation type="submission" date="2010-06" db="EMBL/GenBank/DDBJ databases">
        <authorList>
            <person name="Jiang H."/>
            <person name="Abraham K."/>
            <person name="Ali S."/>
            <person name="Alsbrooks S.L."/>
            <person name="Anim B.N."/>
            <person name="Anosike U.S."/>
            <person name="Attaway T."/>
            <person name="Bandaranaike D.P."/>
            <person name="Battles P.K."/>
            <person name="Bell S.N."/>
            <person name="Bell A.V."/>
            <person name="Beltran B."/>
            <person name="Bickham C."/>
            <person name="Bustamante Y."/>
            <person name="Caleb T."/>
            <person name="Canada A."/>
            <person name="Cardenas V."/>
            <person name="Carter K."/>
            <person name="Chacko J."/>
            <person name="Chandrabose M.N."/>
            <person name="Chavez D."/>
            <person name="Chavez A."/>
            <person name="Chen L."/>
            <person name="Chu H.-S."/>
            <person name="Claassen K.J."/>
            <person name="Cockrell R."/>
            <person name="Collins M."/>
            <person name="Cooper J.A."/>
            <person name="Cree A."/>
            <person name="Curry S.M."/>
            <person name="Da Y."/>
            <person name="Dao M.D."/>
            <person name="Das B."/>
            <person name="Davila M.-L."/>
            <person name="Davy-Carroll L."/>
            <person name="Denson S."/>
            <person name="Dinh H."/>
            <person name="Ebong V.E."/>
            <person name="Edwards J.R."/>
            <person name="Egan A."/>
            <person name="El-Daye J."/>
            <person name="Escobedo L."/>
            <person name="Fernandez S."/>
            <person name="Fernando P.R."/>
            <person name="Flagg N."/>
            <person name="Forbes L.D."/>
            <person name="Fowler R.G."/>
            <person name="Fu Q."/>
            <person name="Gabisi R.A."/>
            <person name="Ganer J."/>
            <person name="Garbino Pronczuk A."/>
            <person name="Garcia R.M."/>
            <person name="Garner T."/>
            <person name="Garrett T.E."/>
            <person name="Gonzalez D.A."/>
            <person name="Hamid H."/>
            <person name="Hawkins E.S."/>
            <person name="Hirani K."/>
            <person name="Hogues M.E."/>
            <person name="Hollins B."/>
            <person name="Hsiao C.-H."/>
            <person name="Jabil R."/>
            <person name="James M.L."/>
            <person name="Jhangiani S.N."/>
            <person name="Johnson B."/>
            <person name="Johnson Q."/>
            <person name="Joshi V."/>
            <person name="Kalu J.B."/>
            <person name="Kam C."/>
            <person name="Kashfia A."/>
            <person name="Keebler J."/>
            <person name="Kisamo H."/>
            <person name="Kovar C.L."/>
            <person name="Lago L.A."/>
            <person name="Lai C.-Y."/>
            <person name="Laidlaw J."/>
            <person name="Lara F."/>
            <person name="Le T.-K."/>
            <person name="Lee S.L."/>
            <person name="Legall F.H."/>
            <person name="Lemon S.J."/>
            <person name="Lewis L.R."/>
            <person name="Li B."/>
            <person name="Liu Y."/>
            <person name="Liu Y.-S."/>
            <person name="Lopez J."/>
            <person name="Lozado R.J."/>
            <person name="Lu J."/>
            <person name="Madu R.C."/>
            <person name="Maheshwari M."/>
            <person name="Maheshwari R."/>
            <person name="Malloy K."/>
            <person name="Martinez E."/>
            <person name="Mathew T."/>
            <person name="Mercado I.C."/>
            <person name="Mercado C."/>
            <person name="Meyer B."/>
            <person name="Montgomery K."/>
            <person name="Morgan M.B."/>
            <person name="Munidasa M."/>
            <person name="Nazareth L.V."/>
            <person name="Nelson J."/>
            <person name="Ng B.M."/>
            <person name="Nguyen N.B."/>
            <person name="Nguyen P.Q."/>
            <person name="Nguyen T."/>
            <person name="Obregon M."/>
            <person name="Okwuonu G.O."/>
            <person name="Onwere C.G."/>
            <person name="Orozco G."/>
            <person name="Parra A."/>
            <person name="Patel S."/>
            <person name="Patil S."/>
            <person name="Perez A."/>
            <person name="Perez Y."/>
            <person name="Pham C."/>
            <person name="Primus E.L."/>
            <person name="Pu L.-L."/>
            <person name="Puazo M."/>
            <person name="Qin X."/>
            <person name="Quiroz J.B."/>
            <person name="Reese J."/>
            <person name="Richards S."/>
            <person name="Rives C.M."/>
            <person name="Robberts R."/>
            <person name="Ruiz S.J."/>
            <person name="Ruiz M.J."/>
            <person name="Santibanez J."/>
            <person name="Schneider B.W."/>
            <person name="Sisson I."/>
            <person name="Smith M."/>
            <person name="Sodergren E."/>
            <person name="Song X.-Z."/>
            <person name="Song B.B."/>
            <person name="Summersgill H."/>
            <person name="Thelus R."/>
            <person name="Thornton R.D."/>
            <person name="Trejos Z.Y."/>
            <person name="Usmani K."/>
            <person name="Vattathil S."/>
            <person name="Villasana D."/>
            <person name="Walker D.L."/>
            <person name="Wang S."/>
            <person name="Wang K."/>
            <person name="White C.S."/>
            <person name="Williams A.C."/>
            <person name="Williamson J."/>
            <person name="Wilson K."/>
            <person name="Woghiren I.O."/>
            <person name="Woodworth J.R."/>
            <person name="Worley K.C."/>
            <person name="Wright R.A."/>
            <person name="Wu W."/>
            <person name="Young L."/>
            <person name="Zhang L."/>
            <person name="Zhang J."/>
            <person name="Zhu Y."/>
            <person name="Muzny D.M."/>
            <person name="Weinstock G."/>
            <person name="Gibbs R.A."/>
        </authorList>
    </citation>
    <scope>NUCLEOTIDE SEQUENCE [LARGE SCALE GENOMIC DNA]</scope>
    <source>
        <strain evidence="3">LSR1</strain>
    </source>
</reference>
<dbReference type="Proteomes" id="UP000007819">
    <property type="component" value="Chromosome X"/>
</dbReference>
<dbReference type="KEGG" id="api:103310206"/>
<dbReference type="Pfam" id="PF14291">
    <property type="entry name" value="DUF4371"/>
    <property type="match status" value="1"/>
</dbReference>
<organism evidence="2 3">
    <name type="scientific">Acyrthosiphon pisum</name>
    <name type="common">Pea aphid</name>
    <dbReference type="NCBI Taxonomy" id="7029"/>
    <lineage>
        <taxon>Eukaryota</taxon>
        <taxon>Metazoa</taxon>
        <taxon>Ecdysozoa</taxon>
        <taxon>Arthropoda</taxon>
        <taxon>Hexapoda</taxon>
        <taxon>Insecta</taxon>
        <taxon>Pterygota</taxon>
        <taxon>Neoptera</taxon>
        <taxon>Paraneoptera</taxon>
        <taxon>Hemiptera</taxon>
        <taxon>Sternorrhyncha</taxon>
        <taxon>Aphidomorpha</taxon>
        <taxon>Aphidoidea</taxon>
        <taxon>Aphididae</taxon>
        <taxon>Macrosiphini</taxon>
        <taxon>Acyrthosiphon</taxon>
    </lineage>
</organism>
<dbReference type="AlphaFoldDB" id="A0A8R2FA79"/>
<dbReference type="InterPro" id="IPR025398">
    <property type="entry name" value="DUF4371"/>
</dbReference>
<dbReference type="GeneID" id="103310206"/>
<dbReference type="InterPro" id="IPR052958">
    <property type="entry name" value="IFN-induced_PKR_regulator"/>
</dbReference>
<evidence type="ECO:0000313" key="2">
    <source>
        <dbReference type="EnsemblMetazoa" id="XP_008185892.1"/>
    </source>
</evidence>
<dbReference type="EnsemblMetazoa" id="XM_008187670.1">
    <property type="protein sequence ID" value="XP_008185892.1"/>
    <property type="gene ID" value="LOC103310206"/>
</dbReference>
<name>A0A8R2FA79_ACYPI</name>
<feature type="domain" description="DUF4371" evidence="1">
    <location>
        <begin position="12"/>
        <end position="129"/>
    </location>
</feature>
<accession>A0A8R2FA79</accession>
<proteinExistence type="predicted"/>
<protein>
    <recommendedName>
        <fullName evidence="1">DUF4371 domain-containing protein</fullName>
    </recommendedName>
</protein>
<dbReference type="SUPFAM" id="SSF53098">
    <property type="entry name" value="Ribonuclease H-like"/>
    <property type="match status" value="1"/>
</dbReference>
<evidence type="ECO:0000259" key="1">
    <source>
        <dbReference type="Pfam" id="PF14291"/>
    </source>
</evidence>
<keyword evidence="3" id="KW-1185">Reference proteome</keyword>
<dbReference type="PANTHER" id="PTHR46289:SF14">
    <property type="entry name" value="DUF4371 DOMAIN-CONTAINING PROTEIN"/>
    <property type="match status" value="1"/>
</dbReference>